<keyword evidence="3" id="KW-1185">Reference proteome</keyword>
<dbReference type="STRING" id="1703345.A3860_38910"/>
<dbReference type="Proteomes" id="UP000192796">
    <property type="component" value="Unassembled WGS sequence"/>
</dbReference>
<evidence type="ECO:0000313" key="3">
    <source>
        <dbReference type="Proteomes" id="UP000192796"/>
    </source>
</evidence>
<protein>
    <submittedName>
        <fullName evidence="2">Molecular chaperone DnaK</fullName>
    </submittedName>
</protein>
<name>A0A1V9FL25_9BACT</name>
<comment type="caution">
    <text evidence="2">The sequence shown here is derived from an EMBL/GenBank/DDBJ whole genome shotgun (WGS) entry which is preliminary data.</text>
</comment>
<evidence type="ECO:0000313" key="2">
    <source>
        <dbReference type="EMBL" id="OQP59079.1"/>
    </source>
</evidence>
<dbReference type="AlphaFoldDB" id="A0A1V9FL25"/>
<accession>A0A1V9FL25</accession>
<dbReference type="InterPro" id="IPR025566">
    <property type="entry name" value="DUF4331"/>
</dbReference>
<dbReference type="OrthoDB" id="9791748at2"/>
<dbReference type="Pfam" id="PF14224">
    <property type="entry name" value="DUF4331"/>
    <property type="match status" value="2"/>
</dbReference>
<dbReference type="RefSeq" id="WP_081155007.1">
    <property type="nucleotide sequence ID" value="NZ_LVYD01000088.1"/>
</dbReference>
<gene>
    <name evidence="2" type="ORF">A3860_38910</name>
</gene>
<keyword evidence="1" id="KW-0732">Signal</keyword>
<organism evidence="2 3">
    <name type="scientific">Niastella vici</name>
    <dbReference type="NCBI Taxonomy" id="1703345"/>
    <lineage>
        <taxon>Bacteria</taxon>
        <taxon>Pseudomonadati</taxon>
        <taxon>Bacteroidota</taxon>
        <taxon>Chitinophagia</taxon>
        <taxon>Chitinophagales</taxon>
        <taxon>Chitinophagaceae</taxon>
        <taxon>Niastella</taxon>
    </lineage>
</organism>
<feature type="chain" id="PRO_5012212765" evidence="1">
    <location>
        <begin position="25"/>
        <end position="218"/>
    </location>
</feature>
<reference evidence="2 3" key="1">
    <citation type="submission" date="2016-03" db="EMBL/GenBank/DDBJ databases">
        <title>Niastella vici sp. nov., isolated from farmland soil.</title>
        <authorList>
            <person name="Chen L."/>
            <person name="Wang D."/>
            <person name="Yang S."/>
            <person name="Wang G."/>
        </authorList>
    </citation>
    <scope>NUCLEOTIDE SEQUENCE [LARGE SCALE GENOMIC DNA]</scope>
    <source>
        <strain evidence="2 3">DJ57</strain>
    </source>
</reference>
<sequence length="218" mass="23061">MKKKKMLLAALAVAGITVGGLVYAADHIDSPAVTNQTTDITDLYVFQGQDANNLVFVANTQGLLAPSATGAAQFDANTLIEFNIDNNNDNVEDLVIQGIYNNGKMKIYGPIKPSETGGRSKLEGPVTAEVAVTPYGSAANIGTGGGMKVFAGPRDDPFFFDLTQFKKIIGGMATSFNNPGTDAFAGTNVMSFAVELPKSMLNATNGKINVWLETKKKM</sequence>
<proteinExistence type="predicted"/>
<feature type="signal peptide" evidence="1">
    <location>
        <begin position="1"/>
        <end position="24"/>
    </location>
</feature>
<dbReference type="EMBL" id="LVYD01000088">
    <property type="protein sequence ID" value="OQP59079.1"/>
    <property type="molecule type" value="Genomic_DNA"/>
</dbReference>
<evidence type="ECO:0000256" key="1">
    <source>
        <dbReference type="SAM" id="SignalP"/>
    </source>
</evidence>